<feature type="transmembrane region" description="Helical" evidence="1">
    <location>
        <begin position="6"/>
        <end position="24"/>
    </location>
</feature>
<feature type="domain" description="DUF1648" evidence="2">
    <location>
        <begin position="146"/>
        <end position="193"/>
    </location>
</feature>
<dbReference type="PIRSF" id="PIRSF032908">
    <property type="entry name" value="UCP032908"/>
    <property type="match status" value="1"/>
</dbReference>
<dbReference type="RefSeq" id="WP_186868858.1">
    <property type="nucleotide sequence ID" value="NZ_JACOOL010000003.1"/>
</dbReference>
<dbReference type="EMBL" id="JACOOL010000003">
    <property type="protein sequence ID" value="MBC5636138.1"/>
    <property type="molecule type" value="Genomic_DNA"/>
</dbReference>
<dbReference type="InterPro" id="IPR012867">
    <property type="entry name" value="DUF1648"/>
</dbReference>
<feature type="transmembrane region" description="Helical" evidence="1">
    <location>
        <begin position="139"/>
        <end position="159"/>
    </location>
</feature>
<feature type="transmembrane region" description="Helical" evidence="1">
    <location>
        <begin position="186"/>
        <end position="204"/>
    </location>
</feature>
<proteinExistence type="predicted"/>
<dbReference type="InterPro" id="IPR043831">
    <property type="entry name" value="DUF5808"/>
</dbReference>
<evidence type="ECO:0000259" key="3">
    <source>
        <dbReference type="Pfam" id="PF19124"/>
    </source>
</evidence>
<name>A0A923L440_9BACI</name>
<evidence type="ECO:0000313" key="4">
    <source>
        <dbReference type="EMBL" id="MBC5636138.1"/>
    </source>
</evidence>
<dbReference type="PANTHER" id="PTHR37810">
    <property type="entry name" value="IMMUNITY PROTEIN SDPI"/>
    <property type="match status" value="1"/>
</dbReference>
<dbReference type="InterPro" id="IPR014574">
    <property type="entry name" value="UCP032908"/>
</dbReference>
<dbReference type="PANTHER" id="PTHR37810:SF9">
    <property type="entry name" value="MEMBRANE PROTEIN"/>
    <property type="match status" value="1"/>
</dbReference>
<reference evidence="4" key="1">
    <citation type="submission" date="2020-08" db="EMBL/GenBank/DDBJ databases">
        <title>Genome public.</title>
        <authorList>
            <person name="Liu C."/>
            <person name="Sun Q."/>
        </authorList>
    </citation>
    <scope>NUCLEOTIDE SEQUENCE</scope>
    <source>
        <strain evidence="4">BX22</strain>
    </source>
</reference>
<keyword evidence="1" id="KW-0812">Transmembrane</keyword>
<dbReference type="Proteomes" id="UP000637359">
    <property type="component" value="Unassembled WGS sequence"/>
</dbReference>
<evidence type="ECO:0000256" key="1">
    <source>
        <dbReference type="SAM" id="Phobius"/>
    </source>
</evidence>
<feature type="transmembrane region" description="Helical" evidence="1">
    <location>
        <begin position="264"/>
        <end position="285"/>
    </location>
</feature>
<protein>
    <submittedName>
        <fullName evidence="4">DUF1648 domain-containing protein</fullName>
    </submittedName>
</protein>
<dbReference type="AlphaFoldDB" id="A0A923L440"/>
<dbReference type="GO" id="GO:0009636">
    <property type="term" value="P:response to toxic substance"/>
    <property type="evidence" value="ECO:0007669"/>
    <property type="project" value="TreeGrafter"/>
</dbReference>
<feature type="transmembrane region" description="Helical" evidence="1">
    <location>
        <begin position="78"/>
        <end position="100"/>
    </location>
</feature>
<keyword evidence="1" id="KW-0472">Membrane</keyword>
<organism evidence="4 5">
    <name type="scientific">Ornithinibacillus hominis</name>
    <dbReference type="NCBI Taxonomy" id="2763055"/>
    <lineage>
        <taxon>Bacteria</taxon>
        <taxon>Bacillati</taxon>
        <taxon>Bacillota</taxon>
        <taxon>Bacilli</taxon>
        <taxon>Bacillales</taxon>
        <taxon>Bacillaceae</taxon>
        <taxon>Ornithinibacillus</taxon>
    </lineage>
</organism>
<keyword evidence="5" id="KW-1185">Reference proteome</keyword>
<gene>
    <name evidence="4" type="ORF">H8S33_04765</name>
</gene>
<feature type="transmembrane region" description="Helical" evidence="1">
    <location>
        <begin position="51"/>
        <end position="72"/>
    </location>
</feature>
<keyword evidence="1" id="KW-1133">Transmembrane helix</keyword>
<comment type="caution">
    <text evidence="4">The sequence shown here is derived from an EMBL/GenBank/DDBJ whole genome shotgun (WGS) entry which is preliminary data.</text>
</comment>
<feature type="domain" description="DUF5808" evidence="3">
    <location>
        <begin position="323"/>
        <end position="347"/>
    </location>
</feature>
<evidence type="ECO:0000259" key="2">
    <source>
        <dbReference type="Pfam" id="PF07853"/>
    </source>
</evidence>
<feature type="transmembrane region" description="Helical" evidence="1">
    <location>
        <begin position="234"/>
        <end position="258"/>
    </location>
</feature>
<sequence>MNMIYLFLILLPVFILTMFIPYWTRKTESFGVSIPEDIYHSDNIKKLRKQYVQFSGIASILVVVLFLVLSFIDNLDEITFALSFSLLIFLYLIGTFFIYLHFHRAMKRLKQLENWGQAKAQAIFVSTDFRSHKLIHSNAWFIISFLITFAMITITFMFYDRIPEQIPIQYNMSGEVTNWEDKSTRILLAMPIMSLYLTLLFMFLNTMIAKAKQQISAEKPEESLQQNIIFRRRWSMYLIVTGIGLTLLFAFIQFSFIFSVNPAILTISPLVFTAILTLWAIILAITTGQGGSRIKVSTGTNGEVINRDDDSNWKLGIFYFNTNDPALFLEKRFGIGWTINWARPLAWSIMLGIILLAVGIPLLLGM</sequence>
<feature type="transmembrane region" description="Helical" evidence="1">
    <location>
        <begin position="345"/>
        <end position="364"/>
    </location>
</feature>
<evidence type="ECO:0000313" key="5">
    <source>
        <dbReference type="Proteomes" id="UP000637359"/>
    </source>
</evidence>
<dbReference type="Pfam" id="PF07853">
    <property type="entry name" value="DUF1648"/>
    <property type="match status" value="1"/>
</dbReference>
<accession>A0A923L440</accession>
<dbReference type="Pfam" id="PF19124">
    <property type="entry name" value="DUF5808"/>
    <property type="match status" value="1"/>
</dbReference>